<organism evidence="2 3">
    <name type="scientific">Peronospora effusa</name>
    <dbReference type="NCBI Taxonomy" id="542832"/>
    <lineage>
        <taxon>Eukaryota</taxon>
        <taxon>Sar</taxon>
        <taxon>Stramenopiles</taxon>
        <taxon>Oomycota</taxon>
        <taxon>Peronosporomycetes</taxon>
        <taxon>Peronosporales</taxon>
        <taxon>Peronosporaceae</taxon>
        <taxon>Peronospora</taxon>
    </lineage>
</organism>
<dbReference type="AlphaFoldDB" id="A0A3M6VNR5"/>
<reference evidence="2 3" key="1">
    <citation type="submission" date="2018-06" db="EMBL/GenBank/DDBJ databases">
        <title>Comparative genomics of downy mildews reveals potential adaptations to biotrophy.</title>
        <authorList>
            <person name="Fletcher K."/>
            <person name="Klosterman S.J."/>
            <person name="Derevnina L."/>
            <person name="Martin F."/>
            <person name="Koike S."/>
            <person name="Reyes Chin-Wo S."/>
            <person name="Mou B."/>
            <person name="Michelmore R."/>
        </authorList>
    </citation>
    <scope>NUCLEOTIDE SEQUENCE [LARGE SCALE GENOMIC DNA]</scope>
    <source>
        <strain evidence="2 3">R14</strain>
    </source>
</reference>
<feature type="signal peptide" evidence="1">
    <location>
        <begin position="1"/>
        <end position="21"/>
    </location>
</feature>
<dbReference type="EMBL" id="QLLG01000063">
    <property type="protein sequence ID" value="RMX68575.1"/>
    <property type="molecule type" value="Genomic_DNA"/>
</dbReference>
<evidence type="ECO:0008006" key="4">
    <source>
        <dbReference type="Google" id="ProtNLM"/>
    </source>
</evidence>
<comment type="caution">
    <text evidence="2">The sequence shown here is derived from an EMBL/GenBank/DDBJ whole genome shotgun (WGS) entry which is preliminary data.</text>
</comment>
<accession>A0A3M6VNR5</accession>
<sequence>MRVRLVLSLLVVAAIGYAVKAKTTTPVVGSHIDSSDVSEDNDDGDRMISLDSLITKAKDILTTNPFKGLTRATKQPNLNDDQLVKVVEQPKPVNDQLEKADEIVDGQLEKDNEIIDDLLEKAYERLQLRGSDDELFERLNGLLWLEEADELAAKYHRSTYALVIDSLTKRLGDKRVAELIQTARKVSKTKAIAIKLKNAQMRYWLTSGTSATEVFGRLGMESAMYSLLTHPLFNYWCTYAKRYKVLDPNSSALKSLTTFFGEKGVSELLQYALQDTSSEELAKILQTEQITAWAKNGQSLEDVFNLLGLNRAGSKILEDPLLNVFTRFTSAFNAEHKFDLKTSGATKKHGVLEAVNYAPGTSLHPTEREKALFQLWFVKNEKPEDVFRSYLAKTGDNLLTSPLFTTFLKYTDTYSLNKRKDVSVYKIIRDDYKAGGAVLVNQILALKEVPNTPAKYAAERVEADIYRRLKDPQNPTSPDELFEFLRLHEVKEPAELFQDRMFEYWMECLDVFLKQPNAKHISRSYLATGYDEDALLLTIVEAEMNDKTKEIATKLKTELFKQYAFAEKAPADVLDLLKRNNIRTSQWSFFESYVNDYRRVTREISSSTAPRSHTGIYMN</sequence>
<protein>
    <recommendedName>
        <fullName evidence="4">RxLR effector protein</fullName>
    </recommendedName>
</protein>
<name>A0A3M6VNR5_9STRA</name>
<evidence type="ECO:0000256" key="1">
    <source>
        <dbReference type="SAM" id="SignalP"/>
    </source>
</evidence>
<dbReference type="Proteomes" id="UP000282087">
    <property type="component" value="Unassembled WGS sequence"/>
</dbReference>
<evidence type="ECO:0000313" key="2">
    <source>
        <dbReference type="EMBL" id="RMX68575.1"/>
    </source>
</evidence>
<feature type="chain" id="PRO_5018231436" description="RxLR effector protein" evidence="1">
    <location>
        <begin position="22"/>
        <end position="619"/>
    </location>
</feature>
<proteinExistence type="predicted"/>
<gene>
    <name evidence="2" type="ORF">DD238_004281</name>
</gene>
<keyword evidence="3" id="KW-1185">Reference proteome</keyword>
<keyword evidence="1" id="KW-0732">Signal</keyword>
<dbReference type="VEuPathDB" id="FungiDB:DD237_001341"/>
<evidence type="ECO:0000313" key="3">
    <source>
        <dbReference type="Proteomes" id="UP000282087"/>
    </source>
</evidence>